<feature type="non-terminal residue" evidence="3">
    <location>
        <position position="110"/>
    </location>
</feature>
<dbReference type="Gene3D" id="3.90.70.10">
    <property type="entry name" value="Cysteine proteinases"/>
    <property type="match status" value="1"/>
</dbReference>
<dbReference type="InterPro" id="IPR013201">
    <property type="entry name" value="Prot_inhib_I29"/>
</dbReference>
<evidence type="ECO:0000256" key="1">
    <source>
        <dbReference type="SAM" id="MobiDB-lite"/>
    </source>
</evidence>
<sequence length="110" mass="12844">MVTGTFLRGEPGSFNKSYESDEEREFRFSVFVQNVKDFEEEERKHPGLDLDVTQFADWTEEEMIRYLSGNLRELSMDGPRFESTSLREGFKRPAEIDWAKAGKLTPVKDQ</sequence>
<dbReference type="SMART" id="SM00848">
    <property type="entry name" value="Inhibitor_I29"/>
    <property type="match status" value="1"/>
</dbReference>
<evidence type="ECO:0000313" key="3">
    <source>
        <dbReference type="EMBL" id="PIO55779.1"/>
    </source>
</evidence>
<proteinExistence type="predicted"/>
<dbReference type="InterPro" id="IPR038765">
    <property type="entry name" value="Papain-like_cys_pep_sf"/>
</dbReference>
<reference evidence="3 4" key="1">
    <citation type="submission" date="2015-09" db="EMBL/GenBank/DDBJ databases">
        <title>Draft genome of the parasitic nematode Teladorsagia circumcincta isolate WARC Sus (inbred).</title>
        <authorList>
            <person name="Mitreva M."/>
        </authorList>
    </citation>
    <scope>NUCLEOTIDE SEQUENCE [LARGE SCALE GENOMIC DNA]</scope>
    <source>
        <strain evidence="3 4">S</strain>
    </source>
</reference>
<organism evidence="3 4">
    <name type="scientific">Teladorsagia circumcincta</name>
    <name type="common">Brown stomach worm</name>
    <name type="synonym">Ostertagia circumcincta</name>
    <dbReference type="NCBI Taxonomy" id="45464"/>
    <lineage>
        <taxon>Eukaryota</taxon>
        <taxon>Metazoa</taxon>
        <taxon>Ecdysozoa</taxon>
        <taxon>Nematoda</taxon>
        <taxon>Chromadorea</taxon>
        <taxon>Rhabditida</taxon>
        <taxon>Rhabditina</taxon>
        <taxon>Rhabditomorpha</taxon>
        <taxon>Strongyloidea</taxon>
        <taxon>Trichostrongylidae</taxon>
        <taxon>Teladorsagia</taxon>
    </lineage>
</organism>
<dbReference type="Pfam" id="PF08246">
    <property type="entry name" value="Inhibitor_I29"/>
    <property type="match status" value="1"/>
</dbReference>
<evidence type="ECO:0000313" key="4">
    <source>
        <dbReference type="Proteomes" id="UP000230423"/>
    </source>
</evidence>
<protein>
    <submittedName>
        <fullName evidence="3">Cathepsin propeptide inhibitor domain protein</fullName>
    </submittedName>
</protein>
<feature type="domain" description="Cathepsin propeptide inhibitor" evidence="2">
    <location>
        <begin position="13"/>
        <end position="63"/>
    </location>
</feature>
<gene>
    <name evidence="3" type="ORF">TELCIR_22833</name>
</gene>
<evidence type="ECO:0000259" key="2">
    <source>
        <dbReference type="SMART" id="SM00848"/>
    </source>
</evidence>
<dbReference type="Proteomes" id="UP000230423">
    <property type="component" value="Unassembled WGS sequence"/>
</dbReference>
<dbReference type="SUPFAM" id="SSF54001">
    <property type="entry name" value="Cysteine proteinases"/>
    <property type="match status" value="1"/>
</dbReference>
<dbReference type="OrthoDB" id="5875790at2759"/>
<feature type="region of interest" description="Disordered" evidence="1">
    <location>
        <begin position="1"/>
        <end position="21"/>
    </location>
</feature>
<dbReference type="EMBL" id="KZ384259">
    <property type="protein sequence ID" value="PIO55779.1"/>
    <property type="molecule type" value="Genomic_DNA"/>
</dbReference>
<dbReference type="AlphaFoldDB" id="A0A2G9TCS4"/>
<keyword evidence="4" id="KW-1185">Reference proteome</keyword>
<name>A0A2G9TCS4_TELCI</name>
<accession>A0A2G9TCS4</accession>